<evidence type="ECO:0000256" key="3">
    <source>
        <dbReference type="ARBA" id="ARBA00022989"/>
    </source>
</evidence>
<keyword evidence="4" id="KW-0325">Glycoprotein</keyword>
<keyword evidence="8" id="KW-1185">Reference proteome</keyword>
<feature type="domain" description="Cadherin" evidence="6">
    <location>
        <begin position="2172"/>
        <end position="2265"/>
    </location>
</feature>
<dbReference type="Gene3D" id="2.130.10.10">
    <property type="entry name" value="YVTN repeat-like/Quinoprotein amine dehydrogenase"/>
    <property type="match status" value="2"/>
</dbReference>
<organism evidence="7 8">
    <name type="scientific">Marinoscillum luteum</name>
    <dbReference type="NCBI Taxonomy" id="861051"/>
    <lineage>
        <taxon>Bacteria</taxon>
        <taxon>Pseudomonadati</taxon>
        <taxon>Bacteroidota</taxon>
        <taxon>Cytophagia</taxon>
        <taxon>Cytophagales</taxon>
        <taxon>Reichenbachiellaceae</taxon>
        <taxon>Marinoscillum</taxon>
    </lineage>
</organism>
<comment type="subcellular location">
    <subcellularLocation>
        <location evidence="1">Membrane</location>
        <topology evidence="1">Single-pass membrane protein</topology>
    </subcellularLocation>
</comment>
<evidence type="ECO:0000256" key="5">
    <source>
        <dbReference type="SAM" id="SignalP"/>
    </source>
</evidence>
<dbReference type="RefSeq" id="WP_395417558.1">
    <property type="nucleotide sequence ID" value="NZ_JBIPKE010000017.1"/>
</dbReference>
<protein>
    <submittedName>
        <fullName evidence="7">Cadherin domain-containing protein</fullName>
    </submittedName>
</protein>
<sequence length="2548" mass="272224">MLSKKILYLALCTLISGAVSAQNRSIGKLIKKPVFHGQEDNPNDRMAFEVLRTQDPVTGEIPSQIYEKQLTYYNETLKPQGRRFMADNLISWSSRGPFNVGGRTRALAIDVSDEEVILAGGVSGGVWRSADGGATWSKTTGSNELQSVTGIAQDTRSGQTDTWYYITGEYAGNSAGATGASYRGDGVYKSTDGGLTWTLLSSTSTEMPQTFDQYFDYNHEVVVSPDNGNVIVANYGGIHVSANGGTNWTRTLNSTGWSDVVIGTGGNVYAHNTSGVYKSTDNGANWTDISDSGFPSFGRGELAMAASNEDIVYLLAEASANTSGHALWVYDDDTGLWADRSASIPQEGGQTGDFSSQGGYDLLIKVKPDDPNFVIIGGTNLYRSSDGFATTTNTDWIGGYTPANNSYALYTDHHPDQHSFVFYPSDPDQVISGNDGGLQYTADVQSTDNATYPITWTPLNNGYLTTQVYAVSVGPQDQILAGLQDNGTWLTLSTDSEVDWTSPFSGDGAYSAFASDGATRYMSSQNANIYRIGHTDADDPTPNSYTLFTPNSYSTSLFITPFYLDPNDDDIFYLGGTSALWVNTSASTGTASTGWKTISLSGISGVVSEFGVVGSGTTYLGTSGGQIYKVEDVTAATPVVSNISPSGLSGYVSGIGVNEENADELLAVVSNYSVKSIYHTTDGGANWTHVSGNLEENTDGSGSGPSVRTARILGDGRLYLVGTSVGMFTTGDLDGDDTSWEQEDIDQLGAVVVDHIVVRNSDNLVVAGTHGNGVYSAYMPAAPIDLAIASIDGPAGGVLGTESVVVTVSNNGTATQSTYEVSYSINDVLQQTETVNSSLISGATYQHTFTATYDFSSPGTYSISASVSVADDEISSNNTLTASVESVTTISDYPYTEGFEDGTHQWTLSGVWEQGTPAQTNISSASSGSGVIMTDLDANYGTDLYDVAESPVFDLSAMDGAELSFDIFYQTEADYDGVILAYRTDLSEDYTIIESGTANWYNGVFDALGVSGWNGSSGGYLTASTDLSFLASEPIVQLAFYLISDYTVGDEGVAIDEFVITPIYDLGSIELTAEAIDENNENGEEIGTFSLSEGYEASYTLVAGSGDTDNDAFSITDGVLYASEVFDFETQSTYEIRVEGETASFGSVTGEFSITINDLNEAPGTLSLSSATVSENEVVGTEVGTFSATDQDASESFTFALVVGDGDDDNSSFSIDDDALKTGEVFDFETQSSYSIRVKVTDAGGETREEIFNISITDEEEAPTALNLSNSELPENEESETLIGTFSAEDEDLEETFTYALVEGEGSTDNTDFSIEGESLLSAEPFDYETKKTYTIRVRVTDSGEESYEEAFEVSVTDVGEVPTGLSLTGSEIAENESTGTLVGSLSTEDEDEDESFDYELVSGEGSTDNTSFALDGGNLLSAAIFDYESKTQYSIRVRVTDKYDLSLEEALTIEVTNVNELPTDILLSNSDIMERSDVGSVVGTLSAVDEDLADTYTYALVAGDGADDNTSFSINGADLVSAEEFDFETKSSYSVRVQVTDGGGEVLQKSFDIDILDIEENVTGILISDNQINENVSSGSTIGNFSVEGTGISEPYIYTLVSGVGDDDNDLFSIEESTLKSAAVFDYEEKSTLKVRVQVQVSDGGVFMAPLEIEVLDVNDVPTGVFLSDNEISENEEAGTFIGTLSGEDQDSGESFTFSMVSGDGADDNARFLLEESSLYSLEEFNFETASEFSIRVEVVDSENASFQQVLSIQVLDANDLPTAISLSSVTISENMSSGTALATLAATDEDEEESFTFSLVSGDGDTDNSDFLVDGSNLLSAGVFDYETQMSHSIRLRVTDSDLATFEQSFIITTEDANDPPTAIVLSASELSENAASGSEIGVLETTDEDVDDTHTYDLVAGDGDDDNTRFAIVGDKLVSDEVFDFETQSSYTLRVKTTDGGGQTLEQSFTIEILNVNEAPTDIALSSNVIVENELAGTVIGDFDAEDVDASETFTFLLVSGEGDEDNSSFSIDGSELQSAVVFDFEEQSTYSIRVRVMDIGGEYYEEPFTIEISNINDAPSAIMLSQDVIAENEAIGKEIGQFSTMDNDASEAFTYQLVAGNGGDDNAAFSILGDALLSAQVFDFEEQSEFHILVNSTDAEGAIYQQAFTIGVTDVNEAPYGLELSASSVEENAPVGTKVGDFLPVDEDLSESFAFSFVEGEGDENNADFTLDGSALVTSGSFDFETQSSYSILVAVTDGAGQSFQSAFSIQVLDVNEAPEALSLTTSTVNENQEKGTLVGTLLVSDQDEGEVFTFAMVSGSGDEDNASFLVEDATLVTNEVFDFEVKSTYSVRLLVEDEGGAKFEQILPIEILDANDAPTDLTLSNDVIPSNQIDGYEVGVLDAEDQDNDELTFELATGSGDDHNLNFTIVGTKLQTSGLTINDPEEIFHILVEASDARGGFAVAPFDLTVEEILGLVHLAGKGISIFPNPVQEWVGVKMDNSSRGKVALAIYDLEGRRVHQSSWEKQADILKDRLDLSGLARGAYVMKFQLEGEEVIGKLLKK</sequence>
<reference evidence="7 8" key="1">
    <citation type="journal article" date="2013" name="Int. J. Syst. Evol. Microbiol.">
        <title>Marinoscillum luteum sp. nov., isolated from marine sediment.</title>
        <authorList>
            <person name="Cha I.T."/>
            <person name="Park S.J."/>
            <person name="Kim S.J."/>
            <person name="Kim J.G."/>
            <person name="Jung M.Y."/>
            <person name="Shin K.S."/>
            <person name="Kwon K.K."/>
            <person name="Yang S.H."/>
            <person name="Seo Y.S."/>
            <person name="Rhee S.K."/>
        </authorList>
    </citation>
    <scope>NUCLEOTIDE SEQUENCE [LARGE SCALE GENOMIC DNA]</scope>
    <source>
        <strain evidence="7 8">KCTC 23939</strain>
    </source>
</reference>
<dbReference type="PRINTS" id="PR00205">
    <property type="entry name" value="CADHERIN"/>
</dbReference>
<dbReference type="CDD" id="cd15482">
    <property type="entry name" value="Sialidase_non-viral"/>
    <property type="match status" value="1"/>
</dbReference>
<dbReference type="SUPFAM" id="SSF110296">
    <property type="entry name" value="Oligoxyloglucan reducing end-specific cellobiohydrolase"/>
    <property type="match status" value="2"/>
</dbReference>
<dbReference type="PANTHER" id="PTHR24028:SF328">
    <property type="entry name" value="CADHERIN-3"/>
    <property type="match status" value="1"/>
</dbReference>
<keyword evidence="3" id="KW-0472">Membrane</keyword>
<dbReference type="InterPro" id="IPR026444">
    <property type="entry name" value="Secre_tail"/>
</dbReference>
<dbReference type="InterPro" id="IPR002126">
    <property type="entry name" value="Cadherin-like_dom"/>
</dbReference>
<dbReference type="Pfam" id="PF18962">
    <property type="entry name" value="Por_Secre_tail"/>
    <property type="match status" value="1"/>
</dbReference>
<dbReference type="InterPro" id="IPR050174">
    <property type="entry name" value="Protocadherin/Cadherin-CA"/>
</dbReference>
<feature type="domain" description="Cadherin" evidence="6">
    <location>
        <begin position="2265"/>
        <end position="2365"/>
    </location>
</feature>
<dbReference type="PANTHER" id="PTHR24028">
    <property type="entry name" value="CADHERIN-87A"/>
    <property type="match status" value="1"/>
</dbReference>
<dbReference type="EMBL" id="JBIPKE010000017">
    <property type="protein sequence ID" value="MFH6984147.1"/>
    <property type="molecule type" value="Genomic_DNA"/>
</dbReference>
<feature type="domain" description="Cadherin" evidence="6">
    <location>
        <begin position="1372"/>
        <end position="1465"/>
    </location>
</feature>
<dbReference type="SMART" id="SM00112">
    <property type="entry name" value="CA"/>
    <property type="match status" value="13"/>
</dbReference>
<feature type="domain" description="Cadherin" evidence="6">
    <location>
        <begin position="2073"/>
        <end position="2165"/>
    </location>
</feature>
<comment type="caution">
    <text evidence="7">The sequence shown here is derived from an EMBL/GenBank/DDBJ whole genome shotgun (WGS) entry which is preliminary data.</text>
</comment>
<dbReference type="InterPro" id="IPR013783">
    <property type="entry name" value="Ig-like_fold"/>
</dbReference>
<dbReference type="Pfam" id="PF07705">
    <property type="entry name" value="CARDB"/>
    <property type="match status" value="1"/>
</dbReference>
<evidence type="ECO:0000259" key="6">
    <source>
        <dbReference type="PROSITE" id="PS50268"/>
    </source>
</evidence>
<name>A0ABW7N9G5_9BACT</name>
<feature type="domain" description="Cadherin" evidence="6">
    <location>
        <begin position="1069"/>
        <end position="1165"/>
    </location>
</feature>
<keyword evidence="3" id="KW-1133">Transmembrane helix</keyword>
<dbReference type="Pfam" id="PF00028">
    <property type="entry name" value="Cadherin"/>
    <property type="match status" value="2"/>
</dbReference>
<evidence type="ECO:0000256" key="2">
    <source>
        <dbReference type="ARBA" id="ARBA00022692"/>
    </source>
</evidence>
<evidence type="ECO:0000256" key="4">
    <source>
        <dbReference type="ARBA" id="ARBA00023180"/>
    </source>
</evidence>
<dbReference type="InterPro" id="IPR015919">
    <property type="entry name" value="Cadherin-like_sf"/>
</dbReference>
<proteinExistence type="predicted"/>
<dbReference type="Gene3D" id="2.60.40.10">
    <property type="entry name" value="Immunoglobulins"/>
    <property type="match status" value="1"/>
</dbReference>
<dbReference type="PROSITE" id="PS50268">
    <property type="entry name" value="CADHERIN_2"/>
    <property type="match status" value="13"/>
</dbReference>
<dbReference type="Gene3D" id="2.60.40.60">
    <property type="entry name" value="Cadherins"/>
    <property type="match status" value="13"/>
</dbReference>
<dbReference type="InterPro" id="IPR006644">
    <property type="entry name" value="Cadg"/>
</dbReference>
<feature type="domain" description="Cadherin" evidence="6">
    <location>
        <begin position="1272"/>
        <end position="1365"/>
    </location>
</feature>
<feature type="domain" description="Cadherin" evidence="6">
    <location>
        <begin position="1572"/>
        <end position="1667"/>
    </location>
</feature>
<keyword evidence="2" id="KW-0812">Transmembrane</keyword>
<dbReference type="NCBIfam" id="TIGR04183">
    <property type="entry name" value="Por_Secre_tail"/>
    <property type="match status" value="1"/>
</dbReference>
<gene>
    <name evidence="7" type="ORF">ACHKAR_11900</name>
</gene>
<feature type="domain" description="Cadherin" evidence="6">
    <location>
        <begin position="1872"/>
        <end position="1965"/>
    </location>
</feature>
<feature type="domain" description="Cadherin" evidence="6">
    <location>
        <begin position="1473"/>
        <end position="1567"/>
    </location>
</feature>
<dbReference type="Proteomes" id="UP001610063">
    <property type="component" value="Unassembled WGS sequence"/>
</dbReference>
<evidence type="ECO:0000313" key="8">
    <source>
        <dbReference type="Proteomes" id="UP001610063"/>
    </source>
</evidence>
<feature type="domain" description="Cadherin" evidence="6">
    <location>
        <begin position="1672"/>
        <end position="1765"/>
    </location>
</feature>
<dbReference type="CDD" id="cd11304">
    <property type="entry name" value="Cadherin_repeat"/>
    <property type="match status" value="13"/>
</dbReference>
<feature type="domain" description="Cadherin" evidence="6">
    <location>
        <begin position="1973"/>
        <end position="2065"/>
    </location>
</feature>
<dbReference type="InterPro" id="IPR011635">
    <property type="entry name" value="CARDB"/>
</dbReference>
<feature type="domain" description="Cadherin" evidence="6">
    <location>
        <begin position="1765"/>
        <end position="1865"/>
    </location>
</feature>
<feature type="chain" id="PRO_5047503539" evidence="5">
    <location>
        <begin position="22"/>
        <end position="2548"/>
    </location>
</feature>
<evidence type="ECO:0000256" key="1">
    <source>
        <dbReference type="ARBA" id="ARBA00004167"/>
    </source>
</evidence>
<feature type="signal peptide" evidence="5">
    <location>
        <begin position="1"/>
        <end position="21"/>
    </location>
</feature>
<dbReference type="SMART" id="SM00736">
    <property type="entry name" value="CADG"/>
    <property type="match status" value="5"/>
</dbReference>
<feature type="domain" description="Cadherin" evidence="6">
    <location>
        <begin position="1165"/>
        <end position="1265"/>
    </location>
</feature>
<keyword evidence="5" id="KW-0732">Signal</keyword>
<evidence type="ECO:0000313" key="7">
    <source>
        <dbReference type="EMBL" id="MFH6984147.1"/>
    </source>
</evidence>
<accession>A0ABW7N9G5</accession>
<dbReference type="SUPFAM" id="SSF49313">
    <property type="entry name" value="Cadherin-like"/>
    <property type="match status" value="12"/>
</dbReference>
<dbReference type="InterPro" id="IPR015943">
    <property type="entry name" value="WD40/YVTN_repeat-like_dom_sf"/>
</dbReference>